<dbReference type="AlphaFoldDB" id="A0A4V6NRJ2"/>
<keyword evidence="2" id="KW-1185">Reference proteome</keyword>
<evidence type="ECO:0000313" key="1">
    <source>
        <dbReference type="EMBL" id="TCP59766.1"/>
    </source>
</evidence>
<reference evidence="1 2" key="1">
    <citation type="submission" date="2019-03" db="EMBL/GenBank/DDBJ databases">
        <title>Genomic Encyclopedia of Type Strains, Phase IV (KMG-IV): sequencing the most valuable type-strain genomes for metagenomic binning, comparative biology and taxonomic classification.</title>
        <authorList>
            <person name="Goeker M."/>
        </authorList>
    </citation>
    <scope>NUCLEOTIDE SEQUENCE [LARGE SCALE GENOMIC DNA]</scope>
    <source>
        <strain evidence="1 2">DSM 24766</strain>
    </source>
</reference>
<proteinExistence type="predicted"/>
<protein>
    <submittedName>
        <fullName evidence="1">Uncharacterized protein</fullName>
    </submittedName>
</protein>
<dbReference type="EMBL" id="SLXU01000016">
    <property type="protein sequence ID" value="TCP59766.1"/>
    <property type="molecule type" value="Genomic_DNA"/>
</dbReference>
<accession>A0A4V6NRJ2</accession>
<gene>
    <name evidence="1" type="ORF">EV663_11662</name>
</gene>
<name>A0A4V6NRJ2_9RHOB</name>
<comment type="caution">
    <text evidence="1">The sequence shown here is derived from an EMBL/GenBank/DDBJ whole genome shotgun (WGS) entry which is preliminary data.</text>
</comment>
<dbReference type="Proteomes" id="UP000295050">
    <property type="component" value="Unassembled WGS sequence"/>
</dbReference>
<organism evidence="1 2">
    <name type="scientific">Rhodovulum bhavnagarense</name>
    <dbReference type="NCBI Taxonomy" id="992286"/>
    <lineage>
        <taxon>Bacteria</taxon>
        <taxon>Pseudomonadati</taxon>
        <taxon>Pseudomonadota</taxon>
        <taxon>Alphaproteobacteria</taxon>
        <taxon>Rhodobacterales</taxon>
        <taxon>Paracoccaceae</taxon>
        <taxon>Rhodovulum</taxon>
    </lineage>
</organism>
<evidence type="ECO:0000313" key="2">
    <source>
        <dbReference type="Proteomes" id="UP000295050"/>
    </source>
</evidence>
<dbReference type="RefSeq" id="WP_132952641.1">
    <property type="nucleotide sequence ID" value="NZ_SLXU01000016.1"/>
</dbReference>
<sequence>MNWHEEEQYRRRLSAAAQAAVEEFLPTVMRNPTTMQKCVARIVALAAFTSGVTDDDAIQRLFHRRSGVLSDARKVRDALRPVMGDFLMVARDRMAAA</sequence>